<gene>
    <name evidence="1" type="ORF">EYF80_018253</name>
</gene>
<comment type="caution">
    <text evidence="1">The sequence shown here is derived from an EMBL/GenBank/DDBJ whole genome shotgun (WGS) entry which is preliminary data.</text>
</comment>
<sequence length="197" mass="21737">MSCVRPCYAEPFALDTPRGPRHEALATWRFCHSKCSETLMVMTATIATMTAMPLFMASTHHPLVYTVVQPLQVWKLLGPEGLMCLTCSGKMSAPFTRTEHRLEAVAPKDLVGHVGAPTLGRHGRSLHHALQDHHDLELCRLQLLFAHLVEGAVLVDLVHNGDWRHQEDSVDSTIEAHVDVDLIQRDKLSLGGGAGLQ</sequence>
<proteinExistence type="predicted"/>
<dbReference type="EMBL" id="SRLO01000148">
    <property type="protein sequence ID" value="TNN71567.1"/>
    <property type="molecule type" value="Genomic_DNA"/>
</dbReference>
<dbReference type="Proteomes" id="UP000314294">
    <property type="component" value="Unassembled WGS sequence"/>
</dbReference>
<name>A0A4Z2I0T6_9TELE</name>
<dbReference type="AlphaFoldDB" id="A0A4Z2I0T6"/>
<dbReference type="OrthoDB" id="10589769at2759"/>
<keyword evidence="2" id="KW-1185">Reference proteome</keyword>
<organism evidence="1 2">
    <name type="scientific">Liparis tanakae</name>
    <name type="common">Tanaka's snailfish</name>
    <dbReference type="NCBI Taxonomy" id="230148"/>
    <lineage>
        <taxon>Eukaryota</taxon>
        <taxon>Metazoa</taxon>
        <taxon>Chordata</taxon>
        <taxon>Craniata</taxon>
        <taxon>Vertebrata</taxon>
        <taxon>Euteleostomi</taxon>
        <taxon>Actinopterygii</taxon>
        <taxon>Neopterygii</taxon>
        <taxon>Teleostei</taxon>
        <taxon>Neoteleostei</taxon>
        <taxon>Acanthomorphata</taxon>
        <taxon>Eupercaria</taxon>
        <taxon>Perciformes</taxon>
        <taxon>Cottioidei</taxon>
        <taxon>Cottales</taxon>
        <taxon>Liparidae</taxon>
        <taxon>Liparis</taxon>
    </lineage>
</organism>
<protein>
    <submittedName>
        <fullName evidence="1">Uncharacterized protein</fullName>
    </submittedName>
</protein>
<accession>A0A4Z2I0T6</accession>
<reference evidence="1 2" key="1">
    <citation type="submission" date="2019-03" db="EMBL/GenBank/DDBJ databases">
        <title>First draft genome of Liparis tanakae, snailfish: a comprehensive survey of snailfish specific genes.</title>
        <authorList>
            <person name="Kim W."/>
            <person name="Song I."/>
            <person name="Jeong J.-H."/>
            <person name="Kim D."/>
            <person name="Kim S."/>
            <person name="Ryu S."/>
            <person name="Song J.Y."/>
            <person name="Lee S.K."/>
        </authorList>
    </citation>
    <scope>NUCLEOTIDE SEQUENCE [LARGE SCALE GENOMIC DNA]</scope>
    <source>
        <tissue evidence="1">Muscle</tissue>
    </source>
</reference>
<evidence type="ECO:0000313" key="2">
    <source>
        <dbReference type="Proteomes" id="UP000314294"/>
    </source>
</evidence>
<evidence type="ECO:0000313" key="1">
    <source>
        <dbReference type="EMBL" id="TNN71567.1"/>
    </source>
</evidence>